<accession>A0A7N4PJF6</accession>
<sequence length="102" mass="11576">MTNTAQPRKEGSSDFLSQYEHICALQGLVPLPAVRTSLKMGMLSFNADRLRLLDWVPLLSALRINKTLPSVSIRSTFQPSLQDTMIEKHKSYARRRLPGKSY</sequence>
<evidence type="ECO:0000313" key="2">
    <source>
        <dbReference type="Proteomes" id="UP000007648"/>
    </source>
</evidence>
<dbReference type="GO" id="GO:0044782">
    <property type="term" value="P:cilium organization"/>
    <property type="evidence" value="ECO:0007669"/>
    <property type="project" value="TreeGrafter"/>
</dbReference>
<dbReference type="GO" id="GO:0036064">
    <property type="term" value="C:ciliary basal body"/>
    <property type="evidence" value="ECO:0007669"/>
    <property type="project" value="TreeGrafter"/>
</dbReference>
<dbReference type="PANTHER" id="PTHR24110">
    <property type="entry name" value="CENTROSOMAL PROTEIN OF 78 KDA"/>
    <property type="match status" value="1"/>
</dbReference>
<dbReference type="Ensembl" id="ENSSHAT00000030101.1">
    <property type="protein sequence ID" value="ENSSHAP00000039408.1"/>
    <property type="gene ID" value="ENSSHAG00000031642.1"/>
</dbReference>
<organism evidence="1 2">
    <name type="scientific">Sarcophilus harrisii</name>
    <name type="common">Tasmanian devil</name>
    <name type="synonym">Sarcophilus laniarius</name>
    <dbReference type="NCBI Taxonomy" id="9305"/>
    <lineage>
        <taxon>Eukaryota</taxon>
        <taxon>Metazoa</taxon>
        <taxon>Chordata</taxon>
        <taxon>Craniata</taxon>
        <taxon>Vertebrata</taxon>
        <taxon>Euteleostomi</taxon>
        <taxon>Mammalia</taxon>
        <taxon>Metatheria</taxon>
        <taxon>Dasyuromorphia</taxon>
        <taxon>Dasyuridae</taxon>
        <taxon>Sarcophilus</taxon>
    </lineage>
</organism>
<reference evidence="1" key="2">
    <citation type="submission" date="2025-08" db="UniProtKB">
        <authorList>
            <consortium name="Ensembl"/>
        </authorList>
    </citation>
    <scope>IDENTIFICATION</scope>
</reference>
<name>A0A7N4PJF6_SARHA</name>
<protein>
    <submittedName>
        <fullName evidence="1">Uncharacterized protein</fullName>
    </submittedName>
</protein>
<dbReference type="InParanoid" id="A0A7N4PJF6"/>
<keyword evidence="2" id="KW-1185">Reference proteome</keyword>
<dbReference type="GO" id="GO:0005813">
    <property type="term" value="C:centrosome"/>
    <property type="evidence" value="ECO:0007669"/>
    <property type="project" value="TreeGrafter"/>
</dbReference>
<dbReference type="Proteomes" id="UP000007648">
    <property type="component" value="Unassembled WGS sequence"/>
</dbReference>
<evidence type="ECO:0000313" key="1">
    <source>
        <dbReference type="Ensembl" id="ENSSHAP00000039408.1"/>
    </source>
</evidence>
<reference evidence="1" key="3">
    <citation type="submission" date="2025-09" db="UniProtKB">
        <authorList>
            <consortium name="Ensembl"/>
        </authorList>
    </citation>
    <scope>IDENTIFICATION</scope>
</reference>
<dbReference type="AlphaFoldDB" id="A0A7N4PJF6"/>
<reference evidence="1 2" key="1">
    <citation type="journal article" date="2011" name="Proc. Natl. Acad. Sci. U.S.A.">
        <title>Genetic diversity and population structure of the endangered marsupial Sarcophilus harrisii (Tasmanian devil).</title>
        <authorList>
            <person name="Miller W."/>
            <person name="Hayes V.M."/>
            <person name="Ratan A."/>
            <person name="Petersen D.C."/>
            <person name="Wittekindt N.E."/>
            <person name="Miller J."/>
            <person name="Walenz B."/>
            <person name="Knight J."/>
            <person name="Qi J."/>
            <person name="Zhao F."/>
            <person name="Wang Q."/>
            <person name="Bedoya-Reina O.C."/>
            <person name="Katiyar N."/>
            <person name="Tomsho L.P."/>
            <person name="Kasson L.M."/>
            <person name="Hardie R.A."/>
            <person name="Woodbridge P."/>
            <person name="Tindall E.A."/>
            <person name="Bertelsen M.F."/>
            <person name="Dixon D."/>
            <person name="Pyecroft S."/>
            <person name="Helgen K.M."/>
            <person name="Lesk A.M."/>
            <person name="Pringle T.H."/>
            <person name="Patterson N."/>
            <person name="Zhang Y."/>
            <person name="Kreiss A."/>
            <person name="Woods G.M."/>
            <person name="Jones M.E."/>
            <person name="Schuster S.C."/>
        </authorList>
    </citation>
    <scope>NUCLEOTIDE SEQUENCE [LARGE SCALE GENOMIC DNA]</scope>
</reference>
<proteinExistence type="predicted"/>
<dbReference type="GeneTree" id="ENSGT00390000013287"/>
<dbReference type="PANTHER" id="PTHR24110:SF3">
    <property type="entry name" value="CENTROSOMAL PROTEIN OF 78 KDA"/>
    <property type="match status" value="1"/>
</dbReference>